<evidence type="ECO:0000259" key="9">
    <source>
        <dbReference type="SMART" id="SM00045"/>
    </source>
</evidence>
<dbReference type="STRING" id="180498.A0A067JM70"/>
<dbReference type="OrthoDB" id="5986190at2759"/>
<accession>A0A067JM70</accession>
<keyword evidence="5" id="KW-0547">Nucleotide-binding</keyword>
<dbReference type="EC" id="2.7.1.107" evidence="3"/>
<reference evidence="11 12" key="1">
    <citation type="journal article" date="2014" name="PLoS ONE">
        <title>Global Analysis of Gene Expression Profiles in Physic Nut (Jatropha curcas L.) Seedlings Exposed to Salt Stress.</title>
        <authorList>
            <person name="Zhang L."/>
            <person name="Zhang C."/>
            <person name="Wu P."/>
            <person name="Chen Y."/>
            <person name="Li M."/>
            <person name="Jiang H."/>
            <person name="Wu G."/>
        </authorList>
    </citation>
    <scope>NUCLEOTIDE SEQUENCE [LARGE SCALE GENOMIC DNA]</scope>
    <source>
        <strain evidence="12">cv. GZQX0401</strain>
        <tissue evidence="11">Young leaves</tissue>
    </source>
</reference>
<evidence type="ECO:0000259" key="10">
    <source>
        <dbReference type="SMART" id="SM00046"/>
    </source>
</evidence>
<dbReference type="SUPFAM" id="SSF111331">
    <property type="entry name" value="NAD kinase/diacylglycerol kinase-like"/>
    <property type="match status" value="1"/>
</dbReference>
<protein>
    <recommendedName>
        <fullName evidence="3">diacylglycerol kinase (ATP)</fullName>
        <ecNumber evidence="3">2.7.1.107</ecNumber>
    </recommendedName>
</protein>
<keyword evidence="8" id="KW-0346">Stress response</keyword>
<dbReference type="Pfam" id="PF00931">
    <property type="entry name" value="NB-ARC"/>
    <property type="match status" value="1"/>
</dbReference>
<keyword evidence="12" id="KW-1185">Reference proteome</keyword>
<dbReference type="InterPro" id="IPR000756">
    <property type="entry name" value="Diacylglycerol_kin_accessory"/>
</dbReference>
<dbReference type="SUPFAM" id="SSF52540">
    <property type="entry name" value="P-loop containing nucleoside triphosphate hydrolases"/>
    <property type="match status" value="1"/>
</dbReference>
<dbReference type="Gene3D" id="3.40.50.300">
    <property type="entry name" value="P-loop containing nucleotide triphosphate hydrolases"/>
    <property type="match status" value="1"/>
</dbReference>
<evidence type="ECO:0000256" key="3">
    <source>
        <dbReference type="ARBA" id="ARBA00012133"/>
    </source>
</evidence>
<evidence type="ECO:0000256" key="6">
    <source>
        <dbReference type="ARBA" id="ARBA00022777"/>
    </source>
</evidence>
<dbReference type="PANTHER" id="PTHR11255">
    <property type="entry name" value="DIACYLGLYCEROL KINASE"/>
    <property type="match status" value="1"/>
</dbReference>
<dbReference type="GO" id="GO:0016020">
    <property type="term" value="C:membrane"/>
    <property type="evidence" value="ECO:0007669"/>
    <property type="project" value="TreeGrafter"/>
</dbReference>
<keyword evidence="6" id="KW-0418">Kinase</keyword>
<dbReference type="GO" id="GO:0005524">
    <property type="term" value="F:ATP binding"/>
    <property type="evidence" value="ECO:0007669"/>
    <property type="project" value="UniProtKB-KW"/>
</dbReference>
<comment type="similarity">
    <text evidence="1">Belongs to the eukaryotic diacylglycerol kinase family.</text>
</comment>
<sequence>MASDLAEFLWNKFLKALEEAEPELHLRIVSHFKAIKRVIKIQSFKRNTFLSTRLCPLLYDLNDAISECRVFAQQRRLISRNSVRFNPLTEFYFVQTMKRRTARIKTRFIGLADVAEEAIEEGGERISKSLPITFPRGEASNVIGFHIYKAKYKEKLLQNNGGLKAIGIVGMGGSGKTTLALEISNAKSVRGEFSTRIFVRLSDITRSNEPEIGRKVVKLVLEALGYDISRLRDTNLDCLLSILSCRLLYRRYLIVLDDVWIIHEFWDSFLKALPVQPGGAVIVTSRLKEVAKKIVGEENLFDIPPLDNEDCWQIFVNMVYQERLISADHHILAKIKEEIKHQFHGLPLATKTLAKIIPKRILEIFEPNYSLEEYCIPVYMLQEDSNVIIDTHMPECPVLVFIYTKENQLGKELFDTFRSLLNRNQVFNLLEVNPGEELSKVYSNLDRLKLSGLNLANEIQNRLRTIVVGGDAAVNMLLETIDDLRLERPPSIAPMPLGSENDLAFSFGWGKKNSGSDRPSVVSFLKSVEHAKKMKIDSWHILIRMRAPVEGSCDPTPIMLPGSLHAFQHVCNMEGYHTFRGGFWTYFSIGIHAQLEESKKLVYQNQSTSARPGCMRGLFSKFSEAFDSLNLNFSTRWIQHFVNRGIASYAKIKIMKRQGLWQDVYVPYSITSIICLNLPSFSGGMNPWGIPSTRKIRDRDLIPSYVDDGLLEIVGFRDDLLGLLQLGPSRQGTRIAQAHRIRFEFHKSAWDHTFIKMDGESWKQPLPVDDDTIVIEISHHGQINVRPTHDCVSRSVFDPAFPIDFWDEDDSSEEDFSAVEVQRKFGAAPTFRIPDSVDISHLS</sequence>
<dbReference type="PANTHER" id="PTHR11255:SF98">
    <property type="entry name" value="DIACYLGLYCEROL KINASE 5"/>
    <property type="match status" value="1"/>
</dbReference>
<dbReference type="GO" id="GO:0043531">
    <property type="term" value="F:ADP binding"/>
    <property type="evidence" value="ECO:0007669"/>
    <property type="project" value="InterPro"/>
</dbReference>
<evidence type="ECO:0000256" key="2">
    <source>
        <dbReference type="ARBA" id="ARBA00011245"/>
    </source>
</evidence>
<dbReference type="GO" id="GO:0004143">
    <property type="term" value="F:ATP-dependent diacylglycerol kinase activity"/>
    <property type="evidence" value="ECO:0007669"/>
    <property type="project" value="UniProtKB-EC"/>
</dbReference>
<dbReference type="Pfam" id="PF00781">
    <property type="entry name" value="DAGK_cat"/>
    <property type="match status" value="1"/>
</dbReference>
<comment type="subunit">
    <text evidence="2">Monomer.</text>
</comment>
<dbReference type="InterPro" id="IPR037607">
    <property type="entry name" value="DGK"/>
</dbReference>
<keyword evidence="4" id="KW-0808">Transferase</keyword>
<evidence type="ECO:0000256" key="7">
    <source>
        <dbReference type="ARBA" id="ARBA00022840"/>
    </source>
</evidence>
<organism evidence="11 12">
    <name type="scientific">Jatropha curcas</name>
    <name type="common">Barbados nut</name>
    <dbReference type="NCBI Taxonomy" id="180498"/>
    <lineage>
        <taxon>Eukaryota</taxon>
        <taxon>Viridiplantae</taxon>
        <taxon>Streptophyta</taxon>
        <taxon>Embryophyta</taxon>
        <taxon>Tracheophyta</taxon>
        <taxon>Spermatophyta</taxon>
        <taxon>Magnoliopsida</taxon>
        <taxon>eudicotyledons</taxon>
        <taxon>Gunneridae</taxon>
        <taxon>Pentapetalae</taxon>
        <taxon>rosids</taxon>
        <taxon>fabids</taxon>
        <taxon>Malpighiales</taxon>
        <taxon>Euphorbiaceae</taxon>
        <taxon>Crotonoideae</taxon>
        <taxon>Jatropheae</taxon>
        <taxon>Jatropha</taxon>
    </lineage>
</organism>
<keyword evidence="7" id="KW-0067">ATP-binding</keyword>
<dbReference type="InterPro" id="IPR002182">
    <property type="entry name" value="NB-ARC"/>
</dbReference>
<evidence type="ECO:0000256" key="1">
    <source>
        <dbReference type="ARBA" id="ARBA00009280"/>
    </source>
</evidence>
<proteinExistence type="inferred from homology"/>
<dbReference type="SMART" id="SM00045">
    <property type="entry name" value="DAGKa"/>
    <property type="match status" value="1"/>
</dbReference>
<dbReference type="InterPro" id="IPR027417">
    <property type="entry name" value="P-loop_NTPase"/>
</dbReference>
<evidence type="ECO:0000256" key="5">
    <source>
        <dbReference type="ARBA" id="ARBA00022741"/>
    </source>
</evidence>
<dbReference type="Proteomes" id="UP000027138">
    <property type="component" value="Unassembled WGS sequence"/>
</dbReference>
<dbReference type="Gene3D" id="3.40.50.10330">
    <property type="entry name" value="Probable inorganic polyphosphate/atp-NAD kinase, domain 1"/>
    <property type="match status" value="1"/>
</dbReference>
<gene>
    <name evidence="11" type="ORF">JCGZ_23970</name>
</gene>
<dbReference type="GO" id="GO:0007200">
    <property type="term" value="P:phospholipase C-activating G protein-coupled receptor signaling pathway"/>
    <property type="evidence" value="ECO:0007669"/>
    <property type="project" value="InterPro"/>
</dbReference>
<evidence type="ECO:0000313" key="12">
    <source>
        <dbReference type="Proteomes" id="UP000027138"/>
    </source>
</evidence>
<evidence type="ECO:0000313" key="11">
    <source>
        <dbReference type="EMBL" id="KDP24987.1"/>
    </source>
</evidence>
<dbReference type="AlphaFoldDB" id="A0A067JM70"/>
<evidence type="ECO:0000256" key="4">
    <source>
        <dbReference type="ARBA" id="ARBA00022679"/>
    </source>
</evidence>
<feature type="domain" description="Diacylglycerol kinase accessory" evidence="9">
    <location>
        <begin position="586"/>
        <end position="761"/>
    </location>
</feature>
<dbReference type="InterPro" id="IPR001206">
    <property type="entry name" value="Diacylglycerol_kinase_cat_dom"/>
</dbReference>
<dbReference type="PRINTS" id="PR00364">
    <property type="entry name" value="DISEASERSIST"/>
</dbReference>
<dbReference type="SMART" id="SM00046">
    <property type="entry name" value="DAGKc"/>
    <property type="match status" value="1"/>
</dbReference>
<dbReference type="Pfam" id="PF00609">
    <property type="entry name" value="DAGK_acc"/>
    <property type="match status" value="1"/>
</dbReference>
<dbReference type="InterPro" id="IPR017438">
    <property type="entry name" value="ATP-NAD_kinase_N"/>
</dbReference>
<name>A0A067JM70_JATCU</name>
<dbReference type="InterPro" id="IPR016064">
    <property type="entry name" value="NAD/diacylglycerol_kinase_sf"/>
</dbReference>
<evidence type="ECO:0000256" key="8">
    <source>
        <dbReference type="ARBA" id="ARBA00023016"/>
    </source>
</evidence>
<dbReference type="EMBL" id="KK915001">
    <property type="protein sequence ID" value="KDP24987.1"/>
    <property type="molecule type" value="Genomic_DNA"/>
</dbReference>
<feature type="domain" description="DAGKc" evidence="10">
    <location>
        <begin position="397"/>
        <end position="539"/>
    </location>
</feature>